<protein>
    <submittedName>
        <fullName evidence="2">Uncharacterized protein</fullName>
    </submittedName>
</protein>
<dbReference type="AlphaFoldDB" id="A0A939FIE6"/>
<dbReference type="RefSeq" id="WP_086572678.1">
    <property type="nucleotide sequence ID" value="NZ_JAFMOF010000001.1"/>
</dbReference>
<dbReference type="EMBL" id="JAFMOF010000001">
    <property type="protein sequence ID" value="MBO0651351.1"/>
    <property type="molecule type" value="Genomic_DNA"/>
</dbReference>
<gene>
    <name evidence="2" type="ORF">J1792_00595</name>
</gene>
<reference evidence="2" key="1">
    <citation type="submission" date="2021-03" db="EMBL/GenBank/DDBJ databases">
        <title>Streptomyces strains.</title>
        <authorList>
            <person name="Lund M.B."/>
            <person name="Toerring T."/>
        </authorList>
    </citation>
    <scope>NUCLEOTIDE SEQUENCE</scope>
    <source>
        <strain evidence="2">JCM 4242</strain>
    </source>
</reference>
<evidence type="ECO:0000313" key="3">
    <source>
        <dbReference type="Proteomes" id="UP000664781"/>
    </source>
</evidence>
<keyword evidence="1" id="KW-0472">Membrane</keyword>
<keyword evidence="3" id="KW-1185">Reference proteome</keyword>
<evidence type="ECO:0000256" key="1">
    <source>
        <dbReference type="SAM" id="Phobius"/>
    </source>
</evidence>
<name>A0A939FIE6_9ACTN</name>
<feature type="transmembrane region" description="Helical" evidence="1">
    <location>
        <begin position="125"/>
        <end position="144"/>
    </location>
</feature>
<organism evidence="2 3">
    <name type="scientific">Streptomyces triculaminicus</name>
    <dbReference type="NCBI Taxonomy" id="2816232"/>
    <lineage>
        <taxon>Bacteria</taxon>
        <taxon>Bacillati</taxon>
        <taxon>Actinomycetota</taxon>
        <taxon>Actinomycetes</taxon>
        <taxon>Kitasatosporales</taxon>
        <taxon>Streptomycetaceae</taxon>
        <taxon>Streptomyces</taxon>
    </lineage>
</organism>
<proteinExistence type="predicted"/>
<keyword evidence="1" id="KW-0812">Transmembrane</keyword>
<accession>A0A939FIE6</accession>
<sequence>MALRDQTAGIRGNLAWGSARHARARAVAIFAAPSTGRVSDPVIGRVQKARAIAGLLTTFALISVYGVDGGWSAVFADGLTKLFLAPLTLILVGPLVIAGFIWYAPPRHRALLRSRLRYPLKAIGWYLGVPALAVGGFLGLGGLLKLMEDVVAVQMLVGLLTLVVGVPYLVWSACFLFFASGPAARYAFNTADVHAALPAVLTTVLVWVLNLVQLGDGLPNGPLPVQIAAFLGGPLSVTAVSYWEVRVLRTRYGVRVRG</sequence>
<feature type="transmembrane region" description="Helical" evidence="1">
    <location>
        <begin position="224"/>
        <end position="245"/>
    </location>
</feature>
<feature type="transmembrane region" description="Helical" evidence="1">
    <location>
        <begin position="83"/>
        <end position="104"/>
    </location>
</feature>
<comment type="caution">
    <text evidence="2">The sequence shown here is derived from an EMBL/GenBank/DDBJ whole genome shotgun (WGS) entry which is preliminary data.</text>
</comment>
<dbReference type="Proteomes" id="UP000664781">
    <property type="component" value="Unassembled WGS sequence"/>
</dbReference>
<evidence type="ECO:0000313" key="2">
    <source>
        <dbReference type="EMBL" id="MBO0651351.1"/>
    </source>
</evidence>
<feature type="transmembrane region" description="Helical" evidence="1">
    <location>
        <begin position="156"/>
        <end position="179"/>
    </location>
</feature>
<keyword evidence="1" id="KW-1133">Transmembrane helix</keyword>
<feature type="transmembrane region" description="Helical" evidence="1">
    <location>
        <begin position="51"/>
        <end position="71"/>
    </location>
</feature>
<feature type="transmembrane region" description="Helical" evidence="1">
    <location>
        <begin position="191"/>
        <end position="212"/>
    </location>
</feature>